<evidence type="ECO:0000313" key="2">
    <source>
        <dbReference type="EMBL" id="CAD6965257.1"/>
    </source>
</evidence>
<proteinExistence type="predicted"/>
<accession>A0A9N8QMN6</accession>
<name>A0A9N8QMN6_9BASI</name>
<evidence type="ECO:0000256" key="1">
    <source>
        <dbReference type="SAM" id="MobiDB-lite"/>
    </source>
</evidence>
<dbReference type="AlphaFoldDB" id="A0A9N8QMN6"/>
<reference evidence="2 3" key="1">
    <citation type="submission" date="2020-10" db="EMBL/GenBank/DDBJ databases">
        <authorList>
            <person name="Sedaghatjoo S."/>
        </authorList>
    </citation>
    <scope>NUCLEOTIDE SEQUENCE [LARGE SCALE GENOMIC DNA]</scope>
    <source>
        <strain evidence="2 3">LLFL</strain>
    </source>
</reference>
<organism evidence="2 3">
    <name type="scientific">Tilletia laevis</name>
    <dbReference type="NCBI Taxonomy" id="157183"/>
    <lineage>
        <taxon>Eukaryota</taxon>
        <taxon>Fungi</taxon>
        <taxon>Dikarya</taxon>
        <taxon>Basidiomycota</taxon>
        <taxon>Ustilaginomycotina</taxon>
        <taxon>Exobasidiomycetes</taxon>
        <taxon>Tilletiales</taxon>
        <taxon>Tilletiaceae</taxon>
        <taxon>Tilletia</taxon>
    </lineage>
</organism>
<gene>
    <name evidence="2" type="ORF">JKILLFL_G6569</name>
</gene>
<dbReference type="PANTHER" id="PTHR31912:SF34">
    <property type="entry name" value="NOTOCHORD-RELATED PROTEIN"/>
    <property type="match status" value="1"/>
</dbReference>
<dbReference type="EMBL" id="CAJHJF010007968">
    <property type="protein sequence ID" value="CAD6965257.1"/>
    <property type="molecule type" value="Genomic_DNA"/>
</dbReference>
<sequence>MLPGARKPGYQAAFEQQMTLHDRDGAVEHALDHDDMASGAEDDEIGALCDEVHAAMAEAAEHETSEDWTPFESASEAYAAIVFNNPRFPMSRQHAQIALRFAKGSGARNVPSYTKVQASLARLRSLYAFFDASRLGIGCPTTYRQPVVHTDDNTPIWLDEVAANGTQLFVPRQWYRGKDDRLYGRGNRCERAGVGFQMTDHIVDHPVATLKAVRGIIHDLSGNKSKKWGALSALSYQFANLPAEQLCEERSILHFSISNDATALEMMDAFVKEIETHHTTAIRVWDCELQSEVDVLVRPVCLVADNPMHAILSSNIGMLGAKPCRVCTWGGTKVWKQGEDRIRMAMEPGKQRSSEDAIDTLSQQLQYARDDNTKQYYDSRTDTGYSDGFTHSVALTLLEDNDVLRGKDPAHPDTPRPALSEAEVVNAMNASHLAYNGAEFHNPLLRLKAIGWDVTQSTPVEVLHTFLLGPVKYLLRATKRNMTPRQLDLLQIQLEALNTDGLPCGKTFRAAYIIKHADSLVGKAIYVSEIERESIGDHLIELDAALVAFYSAYARVNPFDLVMKPKLHIMSHLVEDIVKFGPPSMFNTERFEANNTIIRNVAILSNRSAISLDIMRKLEDQAMLRFVIGGGQMLVVEGGAQHILPQGERLRNLGLQATSRHLLRQWGLYKTLALKAGSTSLEPAAQEERATTIIAGIQHAASDVLSERDLLSTYRAGKTVLSLSRDICHVGSFVLIDGKLQDGRGSAERTGTLTAARIRSICVPNNGLASTFLIVLLLDDTGWNEDLAARTMKESKALAVVKAKRVVQLINVQHNCVSARCEIEASGGRDRQSREPALTTKPAIKHTATRKYFVNHFLLRSCLPDRRYRLPEVDFPEADRDEIAAFVADRIEDLNIKKKQKKEKDKQKGKQKQKGRQDQGVEQDEFLSADDDN</sequence>
<dbReference type="PANTHER" id="PTHR31912">
    <property type="entry name" value="IP13529P"/>
    <property type="match status" value="1"/>
</dbReference>
<evidence type="ECO:0000313" key="3">
    <source>
        <dbReference type="Proteomes" id="UP000836404"/>
    </source>
</evidence>
<feature type="region of interest" description="Disordered" evidence="1">
    <location>
        <begin position="897"/>
        <end position="933"/>
    </location>
</feature>
<comment type="caution">
    <text evidence="2">The sequence shown here is derived from an EMBL/GenBank/DDBJ whole genome shotgun (WGS) entry which is preliminary data.</text>
</comment>
<feature type="compositionally biased region" description="Basic and acidic residues" evidence="1">
    <location>
        <begin position="897"/>
        <end position="908"/>
    </location>
</feature>
<feature type="compositionally biased region" description="Acidic residues" evidence="1">
    <location>
        <begin position="921"/>
        <end position="933"/>
    </location>
</feature>
<dbReference type="Proteomes" id="UP000836404">
    <property type="component" value="Unassembled WGS sequence"/>
</dbReference>
<keyword evidence="3" id="KW-1185">Reference proteome</keyword>
<protein>
    <submittedName>
        <fullName evidence="2">Uncharacterized protein</fullName>
    </submittedName>
</protein>